<evidence type="ECO:0000256" key="4">
    <source>
        <dbReference type="ARBA" id="ARBA00022801"/>
    </source>
</evidence>
<gene>
    <name evidence="9" type="ORF">ILEXP_LOCUS49050</name>
</gene>
<evidence type="ECO:0000313" key="10">
    <source>
        <dbReference type="Proteomes" id="UP001642360"/>
    </source>
</evidence>
<dbReference type="GO" id="GO:0006508">
    <property type="term" value="P:proteolysis"/>
    <property type="evidence" value="ECO:0007669"/>
    <property type="project" value="UniProtKB-KW"/>
</dbReference>
<keyword evidence="3" id="KW-0732">Signal</keyword>
<dbReference type="Proteomes" id="UP001642360">
    <property type="component" value="Unassembled WGS sequence"/>
</dbReference>
<feature type="domain" description="Inhibitor I9" evidence="8">
    <location>
        <begin position="3"/>
        <end position="75"/>
    </location>
</feature>
<dbReference type="Gene3D" id="3.30.70.80">
    <property type="entry name" value="Peptidase S8 propeptide/proteinase inhibitor I9"/>
    <property type="match status" value="1"/>
</dbReference>
<dbReference type="InterPro" id="IPR036852">
    <property type="entry name" value="Peptidase_S8/S53_dom_sf"/>
</dbReference>
<keyword evidence="4" id="KW-0378">Hydrolase</keyword>
<dbReference type="InterPro" id="IPR045051">
    <property type="entry name" value="SBT"/>
</dbReference>
<organism evidence="9 10">
    <name type="scientific">Ilex paraguariensis</name>
    <name type="common">yerba mate</name>
    <dbReference type="NCBI Taxonomy" id="185542"/>
    <lineage>
        <taxon>Eukaryota</taxon>
        <taxon>Viridiplantae</taxon>
        <taxon>Streptophyta</taxon>
        <taxon>Embryophyta</taxon>
        <taxon>Tracheophyta</taxon>
        <taxon>Spermatophyta</taxon>
        <taxon>Magnoliopsida</taxon>
        <taxon>eudicotyledons</taxon>
        <taxon>Gunneridae</taxon>
        <taxon>Pentapetalae</taxon>
        <taxon>asterids</taxon>
        <taxon>campanulids</taxon>
        <taxon>Aquifoliales</taxon>
        <taxon>Aquifoliaceae</taxon>
        <taxon>Ilex</taxon>
    </lineage>
</organism>
<evidence type="ECO:0000259" key="8">
    <source>
        <dbReference type="Pfam" id="PF05922"/>
    </source>
</evidence>
<dbReference type="Gene3D" id="3.50.30.30">
    <property type="match status" value="1"/>
</dbReference>
<dbReference type="EMBL" id="CAUOFW020007403">
    <property type="protein sequence ID" value="CAK9179107.1"/>
    <property type="molecule type" value="Genomic_DNA"/>
</dbReference>
<evidence type="ECO:0000256" key="3">
    <source>
        <dbReference type="ARBA" id="ARBA00022729"/>
    </source>
</evidence>
<dbReference type="GO" id="GO:0008236">
    <property type="term" value="F:serine-type peptidase activity"/>
    <property type="evidence" value="ECO:0007669"/>
    <property type="project" value="UniProtKB-KW"/>
</dbReference>
<evidence type="ECO:0000256" key="5">
    <source>
        <dbReference type="ARBA" id="ARBA00022825"/>
    </source>
</evidence>
<dbReference type="PROSITE" id="PS51892">
    <property type="entry name" value="SUBTILASE"/>
    <property type="match status" value="1"/>
</dbReference>
<dbReference type="CDD" id="cd04852">
    <property type="entry name" value="Peptidases_S8_3"/>
    <property type="match status" value="1"/>
</dbReference>
<reference evidence="9 10" key="1">
    <citation type="submission" date="2024-02" db="EMBL/GenBank/DDBJ databases">
        <authorList>
            <person name="Vignale AGUSTIN F."/>
            <person name="Sosa J E."/>
            <person name="Modenutti C."/>
        </authorList>
    </citation>
    <scope>NUCLEOTIDE SEQUENCE [LARGE SCALE GENOMIC DNA]</scope>
</reference>
<dbReference type="PRINTS" id="PR00723">
    <property type="entry name" value="SUBTILISIN"/>
</dbReference>
<evidence type="ECO:0008006" key="11">
    <source>
        <dbReference type="Google" id="ProtNLM"/>
    </source>
</evidence>
<dbReference type="AlphaFoldDB" id="A0ABC8UBR2"/>
<accession>A0ABC8UBR2</accession>
<dbReference type="PANTHER" id="PTHR10795">
    <property type="entry name" value="PROPROTEIN CONVERTASE SUBTILISIN/KEXIN"/>
    <property type="match status" value="1"/>
</dbReference>
<dbReference type="FunFam" id="3.40.50.200:FF:000006">
    <property type="entry name" value="Subtilisin-like protease SBT1.5"/>
    <property type="match status" value="1"/>
</dbReference>
<proteinExistence type="inferred from homology"/>
<dbReference type="InterPro" id="IPR034197">
    <property type="entry name" value="Peptidases_S8_3"/>
</dbReference>
<dbReference type="InterPro" id="IPR010259">
    <property type="entry name" value="S8pro/Inhibitor_I9"/>
</dbReference>
<dbReference type="Pfam" id="PF05922">
    <property type="entry name" value="Inhibitor_I9"/>
    <property type="match status" value="1"/>
</dbReference>
<protein>
    <recommendedName>
        <fullName evidence="11">Cucumisin</fullName>
    </recommendedName>
</protein>
<dbReference type="InterPro" id="IPR037045">
    <property type="entry name" value="S8pro/Inhibitor_I9_sf"/>
</dbReference>
<comment type="similarity">
    <text evidence="1 6">Belongs to the peptidase S8 family.</text>
</comment>
<dbReference type="InterPro" id="IPR000209">
    <property type="entry name" value="Peptidase_S8/S53_dom"/>
</dbReference>
<dbReference type="Pfam" id="PF00082">
    <property type="entry name" value="Peptidase_S8"/>
    <property type="match status" value="2"/>
</dbReference>
<feature type="domain" description="Peptidase S8/S53" evidence="7">
    <location>
        <begin position="100"/>
        <end position="308"/>
    </location>
</feature>
<comment type="caution">
    <text evidence="6">Lacks conserved residue(s) required for the propagation of feature annotation.</text>
</comment>
<evidence type="ECO:0000259" key="7">
    <source>
        <dbReference type="Pfam" id="PF00082"/>
    </source>
</evidence>
<dbReference type="SUPFAM" id="SSF52743">
    <property type="entry name" value="Subtilisin-like"/>
    <property type="match status" value="2"/>
</dbReference>
<name>A0ABC8UBR2_9AQUA</name>
<evidence type="ECO:0000256" key="2">
    <source>
        <dbReference type="ARBA" id="ARBA00022670"/>
    </source>
</evidence>
<keyword evidence="10" id="KW-1185">Reference proteome</keyword>
<sequence length="618" mass="65026">MGHHSHPNSESVITANHEVLASIVGSIHGAQEVAVHHYTKSFRGFSAMLTTDQAQQLAERNSVVSVFESRMNKIHTTHSWQFLGIDYIQQYNQLPMEVKSNVIVGVVDTGVWPESHSFSDSGLGPVPKKFKGECVTGDAFTSSNCNRKIVGARFYSKGFEAEFGPLESINRTFFRSPRDSDGHGTHTASTVAGSLVANASLLGIGGGSARGGTPGARLAIYKACWFGGCSGADILSALDDAIDDGVDILSLSIGQLQSEPGYFQDPISIGSFHAFQKGILVSAAAGNYFFPRTATNVAPWILTVGASTIDRELQSNIYLGNSKSIRGFGLNPQKMESYYGLIAGSAAAAPGIPARNARDSDGHGTHTASTVAGSLVANASLLGIGGGSARGGTPGARLAIYKACWFGGCSGADILSALDDAIDDGVDILSLSIGQLQSEPGYFQDPISIGSFHAFQKGILVSAAAGNYFFPRTATNVAPWILTVGASTIDRELQSNIYLGNSKSIRGFGLNPQKMESYYGLIAGSAAAAPGIPARNASFCKNNTLDPTLIKGKVVVCTVEILVEDLTEKAIFVEQGGGLGVILIDPVGIDLSYQFAIPATLIYQDAAEELQAYMATEK</sequence>
<keyword evidence="2" id="KW-0645">Protease</keyword>
<evidence type="ECO:0000313" key="9">
    <source>
        <dbReference type="EMBL" id="CAK9179107.1"/>
    </source>
</evidence>
<dbReference type="Gene3D" id="3.40.50.200">
    <property type="entry name" value="Peptidase S8/S53 domain"/>
    <property type="match status" value="2"/>
</dbReference>
<comment type="caution">
    <text evidence="9">The sequence shown here is derived from an EMBL/GenBank/DDBJ whole genome shotgun (WGS) entry which is preliminary data.</text>
</comment>
<evidence type="ECO:0000256" key="1">
    <source>
        <dbReference type="ARBA" id="ARBA00011073"/>
    </source>
</evidence>
<feature type="domain" description="Peptidase S8/S53" evidence="7">
    <location>
        <begin position="353"/>
        <end position="489"/>
    </location>
</feature>
<dbReference type="InterPro" id="IPR015500">
    <property type="entry name" value="Peptidase_S8_subtilisin-rel"/>
</dbReference>
<evidence type="ECO:0000256" key="6">
    <source>
        <dbReference type="PROSITE-ProRule" id="PRU01240"/>
    </source>
</evidence>
<keyword evidence="5" id="KW-0720">Serine protease</keyword>